<reference evidence="2 3" key="1">
    <citation type="submission" date="2017-12" db="EMBL/GenBank/DDBJ databases">
        <title>Draft genome sequence of Ralstonia pickettii 52.</title>
        <authorList>
            <person name="Zheng B."/>
        </authorList>
    </citation>
    <scope>NUCLEOTIDE SEQUENCE [LARGE SCALE GENOMIC DNA]</scope>
    <source>
        <strain evidence="2 3">52</strain>
    </source>
</reference>
<comment type="caution">
    <text evidence="2">The sequence shown here is derived from an EMBL/GenBank/DDBJ whole genome shotgun (WGS) entry which is preliminary data.</text>
</comment>
<dbReference type="PANTHER" id="PTHR30595">
    <property type="entry name" value="GLPR-RELATED TRANSCRIPTIONAL REPRESSOR"/>
    <property type="match status" value="1"/>
</dbReference>
<organism evidence="2 3">
    <name type="scientific">Ralstonia pickettii</name>
    <name type="common">Burkholderia pickettii</name>
    <dbReference type="NCBI Taxonomy" id="329"/>
    <lineage>
        <taxon>Bacteria</taxon>
        <taxon>Pseudomonadati</taxon>
        <taxon>Pseudomonadota</taxon>
        <taxon>Betaproteobacteria</taxon>
        <taxon>Burkholderiales</taxon>
        <taxon>Burkholderiaceae</taxon>
        <taxon>Ralstonia</taxon>
    </lineage>
</organism>
<dbReference type="Proteomes" id="UP000234456">
    <property type="component" value="Unassembled WGS sequence"/>
</dbReference>
<accession>A0A2N4TJX0</accession>
<dbReference type="AlphaFoldDB" id="A0A2N4TJX0"/>
<gene>
    <name evidence="2" type="ORF">C0Q88_25225</name>
</gene>
<dbReference type="InterPro" id="IPR007421">
    <property type="entry name" value="Schlafen_AlbA_2_dom"/>
</dbReference>
<dbReference type="EMBL" id="PKQE01000009">
    <property type="protein sequence ID" value="PLC40000.1"/>
    <property type="molecule type" value="Genomic_DNA"/>
</dbReference>
<dbReference type="Pfam" id="PF04326">
    <property type="entry name" value="SLFN_AlbA_2"/>
    <property type="match status" value="1"/>
</dbReference>
<feature type="domain" description="Schlafen AlbA-2" evidence="1">
    <location>
        <begin position="296"/>
        <end position="434"/>
    </location>
</feature>
<dbReference type="PANTHER" id="PTHR30595:SF6">
    <property type="entry name" value="SCHLAFEN ALBA-2 DOMAIN-CONTAINING PROTEIN"/>
    <property type="match status" value="1"/>
</dbReference>
<dbReference type="OrthoDB" id="9768354at2"/>
<evidence type="ECO:0000313" key="2">
    <source>
        <dbReference type="EMBL" id="PLC40000.1"/>
    </source>
</evidence>
<protein>
    <recommendedName>
        <fullName evidence="1">Schlafen AlbA-2 domain-containing protein</fullName>
    </recommendedName>
</protein>
<dbReference type="Gene3D" id="3.30.950.30">
    <property type="entry name" value="Schlafen, AAA domain"/>
    <property type="match status" value="1"/>
</dbReference>
<evidence type="ECO:0000313" key="3">
    <source>
        <dbReference type="Proteomes" id="UP000234456"/>
    </source>
</evidence>
<proteinExistence type="predicted"/>
<dbReference type="RefSeq" id="WP_102067611.1">
    <property type="nucleotide sequence ID" value="NZ_PKQE01000009.1"/>
</dbReference>
<dbReference type="InterPro" id="IPR038461">
    <property type="entry name" value="Schlafen_AlbA_2_dom_sf"/>
</dbReference>
<name>A0A2N4TJX0_RALPI</name>
<evidence type="ECO:0000259" key="1">
    <source>
        <dbReference type="Pfam" id="PF04326"/>
    </source>
</evidence>
<sequence length="449" mass="50180">MEREFTDEPPSRLIDRLLTNRDGRRFRRRAVLTNRDGQWELVCCTVEELLFGERAAEVAASKYYRKAVLYEDFLTEAECLSFVEALQAGRAQFGNIDLQRGQNPQWSTEHLPVINDYMARAGHAICLRFPQRGNRVSVGPLLEADQPYYPDVENAARDWLPLRVYHGNSDARNDQIIFLLLETRAFIAGAAFAEEGKLKVTVAGDGVGTLSLAIKGAYWEEKAIRHIDGVVSGTTAVLAIPADADRLEYYLIDREGVVYDFHREDRFSRLPSDRSVLGATRRALGDQIHEACQQGEGLHVEFKPFVPPEQQLGSVGNRTKLREVVTTVVAFANTAGGHIYLGVDDDCTVVGVDQDLQRWGKSIVDGEVVGRYLGALKNRIKEAVHGEVTLHLESRVVSDGRVVVIEVAPASIKPVSLQQDQYFYVRTGASNRKLPPDHQWKGVLQPEAL</sequence>